<evidence type="ECO:0000313" key="1">
    <source>
        <dbReference type="EMBL" id="SVB82302.1"/>
    </source>
</evidence>
<gene>
    <name evidence="1" type="ORF">METZ01_LOCUS235156</name>
</gene>
<dbReference type="EMBL" id="UINC01059180">
    <property type="protein sequence ID" value="SVB82302.1"/>
    <property type="molecule type" value="Genomic_DNA"/>
</dbReference>
<organism evidence="1">
    <name type="scientific">marine metagenome</name>
    <dbReference type="NCBI Taxonomy" id="408172"/>
    <lineage>
        <taxon>unclassified sequences</taxon>
        <taxon>metagenomes</taxon>
        <taxon>ecological metagenomes</taxon>
    </lineage>
</organism>
<accession>A0A382H540</accession>
<sequence>MAFLPNEYYIFPEMGLMIHVLFLTDKSIHYDNEAVYVMEDQYGNIFADVVEEETCEGWHELHKDVFMEAAGKIEPPEPEAS</sequence>
<dbReference type="AlphaFoldDB" id="A0A382H540"/>
<protein>
    <submittedName>
        <fullName evidence="1">Uncharacterized protein</fullName>
    </submittedName>
</protein>
<proteinExistence type="predicted"/>
<reference evidence="1" key="1">
    <citation type="submission" date="2018-05" db="EMBL/GenBank/DDBJ databases">
        <authorList>
            <person name="Lanie J.A."/>
            <person name="Ng W.-L."/>
            <person name="Kazmierczak K.M."/>
            <person name="Andrzejewski T.M."/>
            <person name="Davidsen T.M."/>
            <person name="Wayne K.J."/>
            <person name="Tettelin H."/>
            <person name="Glass J.I."/>
            <person name="Rusch D."/>
            <person name="Podicherti R."/>
            <person name="Tsui H.-C.T."/>
            <person name="Winkler M.E."/>
        </authorList>
    </citation>
    <scope>NUCLEOTIDE SEQUENCE</scope>
</reference>
<name>A0A382H540_9ZZZZ</name>